<sequence>MTYDYGIAHDELRTLQEIVPMAIDRSISYAELFGQAEHSLRFLRQRATARQSRVAKQRYESAALGVFHFWRALASELAKQAGPAAVVEYETDYTRLAVLLKYDTPLASRRDLGH</sequence>
<evidence type="ECO:0000313" key="1">
    <source>
        <dbReference type="EMBL" id="EDT05833.1"/>
    </source>
</evidence>
<accession>B1F961</accession>
<name>B1F961_9BURK</name>
<dbReference type="RefSeq" id="WP_006749787.1">
    <property type="nucleotide sequence ID" value="NZ_ABLC01000006.1"/>
</dbReference>
<dbReference type="Proteomes" id="UP000005463">
    <property type="component" value="Unassembled WGS sequence"/>
</dbReference>
<evidence type="ECO:0000313" key="2">
    <source>
        <dbReference type="Proteomes" id="UP000005463"/>
    </source>
</evidence>
<dbReference type="AlphaFoldDB" id="B1F961"/>
<dbReference type="PATRIC" id="fig|396596.7.peg.7350"/>
<gene>
    <name evidence="1" type="ORF">BamIOP4010DRAFT_0570</name>
</gene>
<organism evidence="1 2">
    <name type="scientific">Burkholderia ambifaria IOP40-10</name>
    <dbReference type="NCBI Taxonomy" id="396596"/>
    <lineage>
        <taxon>Bacteria</taxon>
        <taxon>Pseudomonadati</taxon>
        <taxon>Pseudomonadota</taxon>
        <taxon>Betaproteobacteria</taxon>
        <taxon>Burkholderiales</taxon>
        <taxon>Burkholderiaceae</taxon>
        <taxon>Burkholderia</taxon>
        <taxon>Burkholderia cepacia complex</taxon>
    </lineage>
</organism>
<reference evidence="1 2" key="1">
    <citation type="submission" date="2008-03" db="EMBL/GenBank/DDBJ databases">
        <title>Sequencing of the draft genome and assembly of Burkholderia ambifaria IOP40-10.</title>
        <authorList>
            <consortium name="US DOE Joint Genome Institute (JGI-PGF)"/>
            <person name="Copeland A."/>
            <person name="Lucas S."/>
            <person name="Lapidus A."/>
            <person name="Glavina del Rio T."/>
            <person name="Dalin E."/>
            <person name="Tice H."/>
            <person name="Bruce D."/>
            <person name="Goodwin L."/>
            <person name="Pitluck S."/>
            <person name="Larimer F."/>
            <person name="Land M.L."/>
            <person name="Hauser L."/>
            <person name="Tiedje J."/>
            <person name="Richardson P."/>
        </authorList>
    </citation>
    <scope>NUCLEOTIDE SEQUENCE [LARGE SCALE GENOMIC DNA]</scope>
    <source>
        <strain evidence="1 2">IOP40-10</strain>
    </source>
</reference>
<proteinExistence type="predicted"/>
<protein>
    <submittedName>
        <fullName evidence="1">Uncharacterized protein</fullName>
    </submittedName>
</protein>
<dbReference type="EMBL" id="ABLC01000006">
    <property type="protein sequence ID" value="EDT05833.1"/>
    <property type="molecule type" value="Genomic_DNA"/>
</dbReference>
<comment type="caution">
    <text evidence="1">The sequence shown here is derived from an EMBL/GenBank/DDBJ whole genome shotgun (WGS) entry which is preliminary data.</text>
</comment>